<feature type="compositionally biased region" description="Polar residues" evidence="1">
    <location>
        <begin position="52"/>
        <end position="66"/>
    </location>
</feature>
<evidence type="ECO:0000313" key="3">
    <source>
        <dbReference type="Proteomes" id="UP000007174"/>
    </source>
</evidence>
<dbReference type="HOGENOM" id="CLU_2489326_0_0_1"/>
<reference evidence="3" key="1">
    <citation type="journal article" date="2012" name="Nat. Genet.">
        <title>Lifestyle transitions in plant pathogenic Colletotrichum fungi deciphered by genome and transcriptome analyses.</title>
        <authorList>
            <person name="O'Connell R.J."/>
            <person name="Thon M.R."/>
            <person name="Hacquard S."/>
            <person name="Amyotte S.G."/>
            <person name="Kleemann J."/>
            <person name="Torres M.F."/>
            <person name="Damm U."/>
            <person name="Buiate E.A."/>
            <person name="Epstein L."/>
            <person name="Alkan N."/>
            <person name="Altmueller J."/>
            <person name="Alvarado-Balderrama L."/>
            <person name="Bauser C.A."/>
            <person name="Becker C."/>
            <person name="Birren B.W."/>
            <person name="Chen Z."/>
            <person name="Choi J."/>
            <person name="Crouch J.A."/>
            <person name="Duvick J.P."/>
            <person name="Farman M.A."/>
            <person name="Gan P."/>
            <person name="Heiman D."/>
            <person name="Henrissat B."/>
            <person name="Howard R.J."/>
            <person name="Kabbage M."/>
            <person name="Koch C."/>
            <person name="Kracher B."/>
            <person name="Kubo Y."/>
            <person name="Law A.D."/>
            <person name="Lebrun M.-H."/>
            <person name="Lee Y.-H."/>
            <person name="Miyara I."/>
            <person name="Moore N."/>
            <person name="Neumann U."/>
            <person name="Nordstroem K."/>
            <person name="Panaccione D.G."/>
            <person name="Panstruga R."/>
            <person name="Place M."/>
            <person name="Proctor R.H."/>
            <person name="Prusky D."/>
            <person name="Rech G."/>
            <person name="Reinhardt R."/>
            <person name="Rollins J.A."/>
            <person name="Rounsley S."/>
            <person name="Schardl C.L."/>
            <person name="Schwartz D.C."/>
            <person name="Shenoy N."/>
            <person name="Shirasu K."/>
            <person name="Sikhakolli U.R."/>
            <person name="Stueber K."/>
            <person name="Sukno S.A."/>
            <person name="Sweigard J.A."/>
            <person name="Takano Y."/>
            <person name="Takahara H."/>
            <person name="Trail F."/>
            <person name="van der Does H.C."/>
            <person name="Voll L.M."/>
            <person name="Will I."/>
            <person name="Young S."/>
            <person name="Zeng Q."/>
            <person name="Zhang J."/>
            <person name="Zhou S."/>
            <person name="Dickman M.B."/>
            <person name="Schulze-Lefert P."/>
            <person name="Ver Loren van Themaat E."/>
            <person name="Ma L.-J."/>
            <person name="Vaillancourt L.J."/>
        </authorList>
    </citation>
    <scope>NUCLEOTIDE SEQUENCE [LARGE SCALE GENOMIC DNA]</scope>
    <source>
        <strain evidence="3">IMI 349063</strain>
    </source>
</reference>
<dbReference type="eggNOG" id="ENOG502R0SR">
    <property type="taxonomic scope" value="Eukaryota"/>
</dbReference>
<dbReference type="Proteomes" id="UP000007174">
    <property type="component" value="Unassembled WGS sequence"/>
</dbReference>
<sequence length="87" mass="9448">MNGNDIPVKQEGLGAPAGIWTTPTSQGMRPRPATIHEGFSYSMGDDYGTLPSWDSSPLPLQQTPSDAISRPVSVHQQDFYPVTTMDN</sequence>
<dbReference type="AlphaFoldDB" id="H1VVV4"/>
<protein>
    <submittedName>
        <fullName evidence="2">Uncharacterized protein</fullName>
    </submittedName>
</protein>
<dbReference type="EMBL" id="CACQ02006850">
    <property type="protein sequence ID" value="CCF44365.1"/>
    <property type="molecule type" value="Genomic_DNA"/>
</dbReference>
<proteinExistence type="predicted"/>
<evidence type="ECO:0000313" key="2">
    <source>
        <dbReference type="EMBL" id="CCF44365.1"/>
    </source>
</evidence>
<accession>H1VVV4</accession>
<feature type="region of interest" description="Disordered" evidence="1">
    <location>
        <begin position="52"/>
        <end position="74"/>
    </location>
</feature>
<feature type="non-terminal residue" evidence="2">
    <location>
        <position position="87"/>
    </location>
</feature>
<dbReference type="STRING" id="759273.H1VVV4"/>
<dbReference type="VEuPathDB" id="FungiDB:CH63R_02733"/>
<organism evidence="2 3">
    <name type="scientific">Colletotrichum higginsianum (strain IMI 349063)</name>
    <name type="common">Crucifer anthracnose fungus</name>
    <dbReference type="NCBI Taxonomy" id="759273"/>
    <lineage>
        <taxon>Eukaryota</taxon>
        <taxon>Fungi</taxon>
        <taxon>Dikarya</taxon>
        <taxon>Ascomycota</taxon>
        <taxon>Pezizomycotina</taxon>
        <taxon>Sordariomycetes</taxon>
        <taxon>Hypocreomycetidae</taxon>
        <taxon>Glomerellales</taxon>
        <taxon>Glomerellaceae</taxon>
        <taxon>Colletotrichum</taxon>
        <taxon>Colletotrichum destructivum species complex</taxon>
    </lineage>
</organism>
<gene>
    <name evidence="2" type="ORF">CH063_13790</name>
</gene>
<feature type="region of interest" description="Disordered" evidence="1">
    <location>
        <begin position="1"/>
        <end position="40"/>
    </location>
</feature>
<evidence type="ECO:0000256" key="1">
    <source>
        <dbReference type="SAM" id="MobiDB-lite"/>
    </source>
</evidence>
<name>H1VVV4_COLHI</name>